<proteinExistence type="predicted"/>
<evidence type="ECO:0000313" key="4">
    <source>
        <dbReference type="Proteomes" id="UP000269708"/>
    </source>
</evidence>
<dbReference type="InterPro" id="IPR021125">
    <property type="entry name" value="DUF2127"/>
</dbReference>
<organism evidence="3 4">
    <name type="scientific">Vulcaniibacterium tengchongense</name>
    <dbReference type="NCBI Taxonomy" id="1273429"/>
    <lineage>
        <taxon>Bacteria</taxon>
        <taxon>Pseudomonadati</taxon>
        <taxon>Pseudomonadota</taxon>
        <taxon>Gammaproteobacteria</taxon>
        <taxon>Lysobacterales</taxon>
        <taxon>Lysobacteraceae</taxon>
        <taxon>Vulcaniibacterium</taxon>
    </lineage>
</organism>
<sequence length="256" mass="27596">MSQAAHDASNPQARPGLRAIALVEAGKGLLALLAVGGLELLGPTPLQRWLHALIAHFHLDPDRGAQAWLAQAINPDGVRTAAALGLGYAALRLLEAWGLWRARAWASWLGCLGAAAYLPLDALALARHPGALSAAVLALNLLVVAALARDLLRRRRPPPRTRACRRRDPPRGRTRPRAWPPQCRPPMPRHRYRGRDARARPFATGDIATRLSLLLAALLAALPGCRAAATHGRPGLRPCRARHRRTAGAHGPQRAQ</sequence>
<feature type="region of interest" description="Disordered" evidence="1">
    <location>
        <begin position="230"/>
        <end position="256"/>
    </location>
</feature>
<evidence type="ECO:0000256" key="1">
    <source>
        <dbReference type="SAM" id="MobiDB-lite"/>
    </source>
</evidence>
<keyword evidence="2" id="KW-0812">Transmembrane</keyword>
<keyword evidence="2" id="KW-1133">Transmembrane helix</keyword>
<feature type="region of interest" description="Disordered" evidence="1">
    <location>
        <begin position="157"/>
        <end position="196"/>
    </location>
</feature>
<gene>
    <name evidence="3" type="ORF">EDC50_2592</name>
</gene>
<dbReference type="Pfam" id="PF09900">
    <property type="entry name" value="DUF2127"/>
    <property type="match status" value="1"/>
</dbReference>
<keyword evidence="2" id="KW-0472">Membrane</keyword>
<name>A0A3N4V2Y7_9GAMM</name>
<keyword evidence="4" id="KW-1185">Reference proteome</keyword>
<evidence type="ECO:0000256" key="2">
    <source>
        <dbReference type="SAM" id="Phobius"/>
    </source>
</evidence>
<dbReference type="OrthoDB" id="121772at2"/>
<dbReference type="EMBL" id="RKQN01000003">
    <property type="protein sequence ID" value="RPE77326.1"/>
    <property type="molecule type" value="Genomic_DNA"/>
</dbReference>
<feature type="transmembrane region" description="Helical" evidence="2">
    <location>
        <begin position="132"/>
        <end position="152"/>
    </location>
</feature>
<dbReference type="Proteomes" id="UP000269708">
    <property type="component" value="Unassembled WGS sequence"/>
</dbReference>
<comment type="caution">
    <text evidence="3">The sequence shown here is derived from an EMBL/GenBank/DDBJ whole genome shotgun (WGS) entry which is preliminary data.</text>
</comment>
<accession>A0A3N4V2Y7</accession>
<evidence type="ECO:0000313" key="3">
    <source>
        <dbReference type="EMBL" id="RPE77326.1"/>
    </source>
</evidence>
<reference evidence="3 4" key="1">
    <citation type="submission" date="2018-11" db="EMBL/GenBank/DDBJ databases">
        <title>Genomic Encyclopedia of Type Strains, Phase IV (KMG-IV): sequencing the most valuable type-strain genomes for metagenomic binning, comparative biology and taxonomic classification.</title>
        <authorList>
            <person name="Goeker M."/>
        </authorList>
    </citation>
    <scope>NUCLEOTIDE SEQUENCE [LARGE SCALE GENOMIC DNA]</scope>
    <source>
        <strain evidence="3 4">DSM 25623</strain>
    </source>
</reference>
<protein>
    <submittedName>
        <fullName evidence="3">Uncharacterized membrane protein (DUF2068 family)</fullName>
    </submittedName>
</protein>
<dbReference type="AlphaFoldDB" id="A0A3N4V2Y7"/>
<feature type="transmembrane region" description="Helical" evidence="2">
    <location>
        <begin position="102"/>
        <end position="120"/>
    </location>
</feature>